<dbReference type="EMBL" id="JBICBT010000924">
    <property type="protein sequence ID" value="KAL3092281.1"/>
    <property type="molecule type" value="Genomic_DNA"/>
</dbReference>
<organism evidence="2 3">
    <name type="scientific">Heterodera trifolii</name>
    <dbReference type="NCBI Taxonomy" id="157864"/>
    <lineage>
        <taxon>Eukaryota</taxon>
        <taxon>Metazoa</taxon>
        <taxon>Ecdysozoa</taxon>
        <taxon>Nematoda</taxon>
        <taxon>Chromadorea</taxon>
        <taxon>Rhabditida</taxon>
        <taxon>Tylenchina</taxon>
        <taxon>Tylenchomorpha</taxon>
        <taxon>Tylenchoidea</taxon>
        <taxon>Heteroderidae</taxon>
        <taxon>Heteroderinae</taxon>
        <taxon>Heterodera</taxon>
    </lineage>
</organism>
<reference evidence="2 3" key="1">
    <citation type="submission" date="2024-10" db="EMBL/GenBank/DDBJ databases">
        <authorList>
            <person name="Kim D."/>
        </authorList>
    </citation>
    <scope>NUCLEOTIDE SEQUENCE [LARGE SCALE GENOMIC DNA]</scope>
    <source>
        <strain evidence="2">BH-2024</strain>
    </source>
</reference>
<feature type="chain" id="PRO_5044814392" evidence="1">
    <location>
        <begin position="19"/>
        <end position="162"/>
    </location>
</feature>
<dbReference type="PANTHER" id="PTHR34722">
    <property type="entry name" value="HOMOLOG OF ODR-2 (TWO)-RELATED"/>
    <property type="match status" value="1"/>
</dbReference>
<gene>
    <name evidence="2" type="ORF">niasHT_028159</name>
</gene>
<comment type="caution">
    <text evidence="2">The sequence shown here is derived from an EMBL/GenBank/DDBJ whole genome shotgun (WGS) entry which is preliminary data.</text>
</comment>
<dbReference type="Proteomes" id="UP001620626">
    <property type="component" value="Unassembled WGS sequence"/>
</dbReference>
<accession>A0ABD2JNT2</accession>
<dbReference type="Pfam" id="PF06579">
    <property type="entry name" value="Ly-6_related"/>
    <property type="match status" value="1"/>
</dbReference>
<name>A0ABD2JNT2_9BILA</name>
<proteinExistence type="predicted"/>
<evidence type="ECO:0000256" key="1">
    <source>
        <dbReference type="SAM" id="SignalP"/>
    </source>
</evidence>
<sequence length="162" mass="17938">MFSLLLFVSLSLPYFVSTKYRSISSLPFPPFLFSVTVLLPLMLLQFATLSLAKLHYSEHFSSRPRADHLLHPLQQQGGGAFHGAGAAQTHRCFSCMSPMYAELFKDSDLGKHFYEPKNFSAKCDDPMEPTGIGTVPCRGICLTLSQEFIIMGTVVVGEVTNI</sequence>
<evidence type="ECO:0000313" key="3">
    <source>
        <dbReference type="Proteomes" id="UP001620626"/>
    </source>
</evidence>
<feature type="signal peptide" evidence="1">
    <location>
        <begin position="1"/>
        <end position="18"/>
    </location>
</feature>
<protein>
    <submittedName>
        <fullName evidence="2">Uncharacterized protein</fullName>
    </submittedName>
</protein>
<dbReference type="InterPro" id="IPR010558">
    <property type="entry name" value="Ly-6-related"/>
</dbReference>
<evidence type="ECO:0000313" key="2">
    <source>
        <dbReference type="EMBL" id="KAL3092281.1"/>
    </source>
</evidence>
<dbReference type="AlphaFoldDB" id="A0ABD2JNT2"/>
<keyword evidence="3" id="KW-1185">Reference proteome</keyword>
<keyword evidence="1" id="KW-0732">Signal</keyword>